<accession>A0A367J4G3</accession>
<feature type="non-terminal residue" evidence="1">
    <location>
        <position position="1"/>
    </location>
</feature>
<dbReference type="EMBL" id="PJQM01004342">
    <property type="protein sequence ID" value="RCH84796.1"/>
    <property type="molecule type" value="Genomic_DNA"/>
</dbReference>
<gene>
    <name evidence="1" type="ORF">CU098_001639</name>
</gene>
<dbReference type="Proteomes" id="UP000253551">
    <property type="component" value="Unassembled WGS sequence"/>
</dbReference>
<evidence type="ECO:0000313" key="1">
    <source>
        <dbReference type="EMBL" id="RCH84796.1"/>
    </source>
</evidence>
<keyword evidence="2" id="KW-1185">Reference proteome</keyword>
<protein>
    <submittedName>
        <fullName evidence="1">Uncharacterized protein</fullName>
    </submittedName>
</protein>
<reference evidence="1 2" key="1">
    <citation type="journal article" date="2018" name="G3 (Bethesda)">
        <title>Phylogenetic and Phylogenomic Definition of Rhizopus Species.</title>
        <authorList>
            <person name="Gryganskyi A.P."/>
            <person name="Golan J."/>
            <person name="Dolatabadi S."/>
            <person name="Mondo S."/>
            <person name="Robb S."/>
            <person name="Idnurm A."/>
            <person name="Muszewska A."/>
            <person name="Steczkiewicz K."/>
            <person name="Masonjones S."/>
            <person name="Liao H.L."/>
            <person name="Gajdeczka M.T."/>
            <person name="Anike F."/>
            <person name="Vuek A."/>
            <person name="Anishchenko I.M."/>
            <person name="Voigt K."/>
            <person name="de Hoog G.S."/>
            <person name="Smith M.E."/>
            <person name="Heitman J."/>
            <person name="Vilgalys R."/>
            <person name="Stajich J.E."/>
        </authorList>
    </citation>
    <scope>NUCLEOTIDE SEQUENCE [LARGE SCALE GENOMIC DNA]</scope>
    <source>
        <strain evidence="1 2">LSU 92-RS-03</strain>
    </source>
</reference>
<organism evidence="1 2">
    <name type="scientific">Rhizopus stolonifer</name>
    <name type="common">Rhizopus nigricans</name>
    <dbReference type="NCBI Taxonomy" id="4846"/>
    <lineage>
        <taxon>Eukaryota</taxon>
        <taxon>Fungi</taxon>
        <taxon>Fungi incertae sedis</taxon>
        <taxon>Mucoromycota</taxon>
        <taxon>Mucoromycotina</taxon>
        <taxon>Mucoromycetes</taxon>
        <taxon>Mucorales</taxon>
        <taxon>Mucorineae</taxon>
        <taxon>Rhizopodaceae</taxon>
        <taxon>Rhizopus</taxon>
    </lineage>
</organism>
<proteinExistence type="predicted"/>
<evidence type="ECO:0000313" key="2">
    <source>
        <dbReference type="Proteomes" id="UP000253551"/>
    </source>
</evidence>
<comment type="caution">
    <text evidence="1">The sequence shown here is derived from an EMBL/GenBank/DDBJ whole genome shotgun (WGS) entry which is preliminary data.</text>
</comment>
<dbReference type="AlphaFoldDB" id="A0A367J4G3"/>
<name>A0A367J4G3_RHIST</name>
<sequence length="119" mass="13663">INLDMLQLAIPDTNNFLPTDLTQVKFDPALAAQWQRIGEDFKLMICKLAQSYSMNSKVKFNHILIQPQNRRTELLSAISMDTSRSSTPFLLNELSEIDKQIEQFNVMEAARYCLQTATH</sequence>